<evidence type="ECO:0000313" key="1">
    <source>
        <dbReference type="EMBL" id="GAI61208.1"/>
    </source>
</evidence>
<dbReference type="AlphaFoldDB" id="X1PZ41"/>
<accession>X1PZ41</accession>
<name>X1PZ41_9ZZZZ</name>
<dbReference type="EMBL" id="BARW01000221">
    <property type="protein sequence ID" value="GAI61208.1"/>
    <property type="molecule type" value="Genomic_DNA"/>
</dbReference>
<gene>
    <name evidence="1" type="ORF">S12H4_01205</name>
</gene>
<organism evidence="1">
    <name type="scientific">marine sediment metagenome</name>
    <dbReference type="NCBI Taxonomy" id="412755"/>
    <lineage>
        <taxon>unclassified sequences</taxon>
        <taxon>metagenomes</taxon>
        <taxon>ecological metagenomes</taxon>
    </lineage>
</organism>
<protein>
    <submittedName>
        <fullName evidence="1">Uncharacterized protein</fullName>
    </submittedName>
</protein>
<comment type="caution">
    <text evidence="1">The sequence shown here is derived from an EMBL/GenBank/DDBJ whole genome shotgun (WGS) entry which is preliminary data.</text>
</comment>
<proteinExistence type="predicted"/>
<sequence>MIKSKSKIVEIISVGKRFAIDKRDLLFKCKNCNEIWEVMTNLKGRASRIPKSAWQCPNGCRDI</sequence>
<reference evidence="1" key="1">
    <citation type="journal article" date="2014" name="Front. Microbiol.">
        <title>High frequency of phylogenetically diverse reductive dehalogenase-homologous genes in deep subseafloor sedimentary metagenomes.</title>
        <authorList>
            <person name="Kawai M."/>
            <person name="Futagami T."/>
            <person name="Toyoda A."/>
            <person name="Takaki Y."/>
            <person name="Nishi S."/>
            <person name="Hori S."/>
            <person name="Arai W."/>
            <person name="Tsubouchi T."/>
            <person name="Morono Y."/>
            <person name="Uchiyama I."/>
            <person name="Ito T."/>
            <person name="Fujiyama A."/>
            <person name="Inagaki F."/>
            <person name="Takami H."/>
        </authorList>
    </citation>
    <scope>NUCLEOTIDE SEQUENCE</scope>
    <source>
        <strain evidence="1">Expedition CK06-06</strain>
    </source>
</reference>